<dbReference type="InterPro" id="IPR029063">
    <property type="entry name" value="SAM-dependent_MTases_sf"/>
</dbReference>
<protein>
    <submittedName>
        <fullName evidence="1">Methyltransferase domain-containing protein</fullName>
    </submittedName>
</protein>
<dbReference type="STRING" id="1344003.SAMN05445060_3367"/>
<dbReference type="Gene3D" id="3.40.50.150">
    <property type="entry name" value="Vaccinia Virus protein VP39"/>
    <property type="match status" value="1"/>
</dbReference>
<reference evidence="1 2" key="1">
    <citation type="submission" date="2017-01" db="EMBL/GenBank/DDBJ databases">
        <authorList>
            <person name="Mah S.A."/>
            <person name="Swanson W.J."/>
            <person name="Moy G.W."/>
            <person name="Vacquier V.D."/>
        </authorList>
    </citation>
    <scope>NUCLEOTIDE SEQUENCE [LARGE SCALE GENOMIC DNA]</scope>
    <source>
        <strain evidence="1 2">CPCC 203464</strain>
    </source>
</reference>
<accession>A0A1N7H1F7</accession>
<dbReference type="RefSeq" id="WP_076481846.1">
    <property type="nucleotide sequence ID" value="NZ_FTNT01000011.1"/>
</dbReference>
<keyword evidence="2" id="KW-1185">Reference proteome</keyword>
<gene>
    <name evidence="1" type="ORF">SAMN05445060_3367</name>
</gene>
<dbReference type="SUPFAM" id="SSF53335">
    <property type="entry name" value="S-adenosyl-L-methionine-dependent methyltransferases"/>
    <property type="match status" value="1"/>
</dbReference>
<dbReference type="Pfam" id="PF13578">
    <property type="entry name" value="Methyltransf_24"/>
    <property type="match status" value="1"/>
</dbReference>
<proteinExistence type="predicted"/>
<keyword evidence="1" id="KW-0808">Transferase</keyword>
<dbReference type="EMBL" id="FTNT01000011">
    <property type="protein sequence ID" value="SIS18687.1"/>
    <property type="molecule type" value="Genomic_DNA"/>
</dbReference>
<organism evidence="1 2">
    <name type="scientific">Williamsia sterculiae</name>
    <dbReference type="NCBI Taxonomy" id="1344003"/>
    <lineage>
        <taxon>Bacteria</taxon>
        <taxon>Bacillati</taxon>
        <taxon>Actinomycetota</taxon>
        <taxon>Actinomycetes</taxon>
        <taxon>Mycobacteriales</taxon>
        <taxon>Nocardiaceae</taxon>
        <taxon>Williamsia</taxon>
    </lineage>
</organism>
<dbReference type="Proteomes" id="UP000186218">
    <property type="component" value="Unassembled WGS sequence"/>
</dbReference>
<evidence type="ECO:0000313" key="1">
    <source>
        <dbReference type="EMBL" id="SIS18687.1"/>
    </source>
</evidence>
<keyword evidence="1" id="KW-0489">Methyltransferase</keyword>
<name>A0A1N7H1F7_9NOCA</name>
<dbReference type="GO" id="GO:0032259">
    <property type="term" value="P:methylation"/>
    <property type="evidence" value="ECO:0007669"/>
    <property type="project" value="UniProtKB-KW"/>
</dbReference>
<dbReference type="AlphaFoldDB" id="A0A1N7H1F7"/>
<sequence length="204" mass="22240">MGVERLLTVVEDARSQGQFVEGSVSAEEIDFLQARSRGAEIRSIAEIGFNAGLSAHAFLSANPGAHVTSFDLLAHEYSTPAKRHIDDEFPGRHTLIVGDSTRTVPEFADTAENATFDLIFIDGGHTYEVAIADLRNMKRLSRADTVIVLDDMLPHKPWGEGPIRAWQSAVADGTVVQKGLFQDGVEVDEVGPDARRGWVVGHYV</sequence>
<dbReference type="GO" id="GO:0008168">
    <property type="term" value="F:methyltransferase activity"/>
    <property type="evidence" value="ECO:0007669"/>
    <property type="project" value="UniProtKB-KW"/>
</dbReference>
<evidence type="ECO:0000313" key="2">
    <source>
        <dbReference type="Proteomes" id="UP000186218"/>
    </source>
</evidence>
<dbReference type="OrthoDB" id="4455946at2"/>